<organism evidence="2 3">
    <name type="scientific">Rousettus aegyptiacus</name>
    <name type="common">Egyptian fruit bat</name>
    <name type="synonym">Pteropus aegyptiacus</name>
    <dbReference type="NCBI Taxonomy" id="9407"/>
    <lineage>
        <taxon>Eukaryota</taxon>
        <taxon>Metazoa</taxon>
        <taxon>Chordata</taxon>
        <taxon>Craniata</taxon>
        <taxon>Vertebrata</taxon>
        <taxon>Euteleostomi</taxon>
        <taxon>Mammalia</taxon>
        <taxon>Eutheria</taxon>
        <taxon>Laurasiatheria</taxon>
        <taxon>Chiroptera</taxon>
        <taxon>Yinpterochiroptera</taxon>
        <taxon>Pteropodoidea</taxon>
        <taxon>Pteropodidae</taxon>
        <taxon>Rousettinae</taxon>
        <taxon>Rousettus</taxon>
    </lineage>
</organism>
<name>A0A7J8IM45_ROUAE</name>
<protein>
    <submittedName>
        <fullName evidence="2">Uncharacterized protein</fullName>
    </submittedName>
</protein>
<gene>
    <name evidence="2" type="ORF">HJG63_010523</name>
</gene>
<evidence type="ECO:0000256" key="1">
    <source>
        <dbReference type="SAM" id="MobiDB-lite"/>
    </source>
</evidence>
<evidence type="ECO:0000313" key="3">
    <source>
        <dbReference type="Proteomes" id="UP000593571"/>
    </source>
</evidence>
<proteinExistence type="predicted"/>
<accession>A0A7J8IM45</accession>
<dbReference type="EMBL" id="JACASE010000003">
    <property type="protein sequence ID" value="KAF6485280.1"/>
    <property type="molecule type" value="Genomic_DNA"/>
</dbReference>
<feature type="region of interest" description="Disordered" evidence="1">
    <location>
        <begin position="25"/>
        <end position="45"/>
    </location>
</feature>
<keyword evidence="3" id="KW-1185">Reference proteome</keyword>
<dbReference type="AlphaFoldDB" id="A0A7J8IM45"/>
<evidence type="ECO:0000313" key="2">
    <source>
        <dbReference type="EMBL" id="KAF6485280.1"/>
    </source>
</evidence>
<sequence length="121" mass="12866">MCRHGAGPAPSRPVCARFQHGSVPGMFSLQKSQPPEQHSGSPGCMYCPSKQPRHRLAQKTEDRCCFLIPQPGPEATKAVWGSGWPGSTCLHPSGLWASASSSLGLRFSGPALGFQLGFGLF</sequence>
<comment type="caution">
    <text evidence="2">The sequence shown here is derived from an EMBL/GenBank/DDBJ whole genome shotgun (WGS) entry which is preliminary data.</text>
</comment>
<feature type="compositionally biased region" description="Polar residues" evidence="1">
    <location>
        <begin position="29"/>
        <end position="40"/>
    </location>
</feature>
<reference evidence="2 3" key="1">
    <citation type="journal article" date="2020" name="Nature">
        <title>Six reference-quality genomes reveal evolution of bat adaptations.</title>
        <authorList>
            <person name="Jebb D."/>
            <person name="Huang Z."/>
            <person name="Pippel M."/>
            <person name="Hughes G.M."/>
            <person name="Lavrichenko K."/>
            <person name="Devanna P."/>
            <person name="Winkler S."/>
            <person name="Jermiin L.S."/>
            <person name="Skirmuntt E.C."/>
            <person name="Katzourakis A."/>
            <person name="Burkitt-Gray L."/>
            <person name="Ray D.A."/>
            <person name="Sullivan K.A.M."/>
            <person name="Roscito J.G."/>
            <person name="Kirilenko B.M."/>
            <person name="Davalos L.M."/>
            <person name="Corthals A.P."/>
            <person name="Power M.L."/>
            <person name="Jones G."/>
            <person name="Ransome R.D."/>
            <person name="Dechmann D.K.N."/>
            <person name="Locatelli A.G."/>
            <person name="Puechmaille S.J."/>
            <person name="Fedrigo O."/>
            <person name="Jarvis E.D."/>
            <person name="Hiller M."/>
            <person name="Vernes S.C."/>
            <person name="Myers E.W."/>
            <person name="Teeling E.C."/>
        </authorList>
    </citation>
    <scope>NUCLEOTIDE SEQUENCE [LARGE SCALE GENOMIC DNA]</scope>
    <source>
        <strain evidence="2">MRouAeg1</strain>
        <tissue evidence="2">Muscle</tissue>
    </source>
</reference>
<dbReference type="Proteomes" id="UP000593571">
    <property type="component" value="Unassembled WGS sequence"/>
</dbReference>